<accession>X1M4R6</accession>
<feature type="non-terminal residue" evidence="1">
    <location>
        <position position="1"/>
    </location>
</feature>
<sequence length="279" mass="31847">GDYLQYLNYISGSNIKKVQKDYNLQAAQNYFELVDSSKYPIHVNGDDSVVYFFDLASITEVVKSVEAEVTVANDYRIQTSEIFTQEIAGTHDTTGNIVDWYKALYWKTLAQADGNIKDGSNLRTINLKFGFQVASVIYGFDVDFNYHGFKVSGEYVANSSHYMFPDGRPGTGDPLYIVPGQAPREGDRWTLRDTAYYVTAKKDWNKLGFGAEMFKMGKFYRPYMDYYTTTVQNRGMWDAGNVAPRNNTLRIPLIEDNDDDDQSPDTDWSRRTIGLLIWG</sequence>
<protein>
    <submittedName>
        <fullName evidence="1">Uncharacterized protein</fullName>
    </submittedName>
</protein>
<evidence type="ECO:0000313" key="1">
    <source>
        <dbReference type="EMBL" id="GAI26333.1"/>
    </source>
</evidence>
<organism evidence="1">
    <name type="scientific">marine sediment metagenome</name>
    <dbReference type="NCBI Taxonomy" id="412755"/>
    <lineage>
        <taxon>unclassified sequences</taxon>
        <taxon>metagenomes</taxon>
        <taxon>ecological metagenomes</taxon>
    </lineage>
</organism>
<feature type="non-terminal residue" evidence="1">
    <location>
        <position position="279"/>
    </location>
</feature>
<gene>
    <name evidence="1" type="ORF">S06H3_32055</name>
</gene>
<comment type="caution">
    <text evidence="1">The sequence shown here is derived from an EMBL/GenBank/DDBJ whole genome shotgun (WGS) entry which is preliminary data.</text>
</comment>
<dbReference type="EMBL" id="BARV01019023">
    <property type="protein sequence ID" value="GAI26333.1"/>
    <property type="molecule type" value="Genomic_DNA"/>
</dbReference>
<proteinExistence type="predicted"/>
<name>X1M4R6_9ZZZZ</name>
<dbReference type="AlphaFoldDB" id="X1M4R6"/>
<reference evidence="1" key="1">
    <citation type="journal article" date="2014" name="Front. Microbiol.">
        <title>High frequency of phylogenetically diverse reductive dehalogenase-homologous genes in deep subseafloor sedimentary metagenomes.</title>
        <authorList>
            <person name="Kawai M."/>
            <person name="Futagami T."/>
            <person name="Toyoda A."/>
            <person name="Takaki Y."/>
            <person name="Nishi S."/>
            <person name="Hori S."/>
            <person name="Arai W."/>
            <person name="Tsubouchi T."/>
            <person name="Morono Y."/>
            <person name="Uchiyama I."/>
            <person name="Ito T."/>
            <person name="Fujiyama A."/>
            <person name="Inagaki F."/>
            <person name="Takami H."/>
        </authorList>
    </citation>
    <scope>NUCLEOTIDE SEQUENCE</scope>
    <source>
        <strain evidence="1">Expedition CK06-06</strain>
    </source>
</reference>